<keyword evidence="4" id="KW-0560">Oxidoreductase</keyword>
<sequence>MKLLCAAVPRSLGKHSLGDIVSLRHLSSGVQRASNSESEYDVAVVGGGIVGCATARELKMRHPKLRMCLIEKEKHFAGHQSGHNSGVIHAGIYYTPGSLKAKLCVEGMRLAYKYCDEHNIPYKKVGKLIVARDDVEVERLHVLHDKGLKNEVPDLELISSSKITQLEPYVRGKEALLSPHTGIVDWGLVTKSFAESFEKLGGDTRLNFEVSGFEMTEKNLVRIRSKDGAVRCRFALTCGGLHADRLAEMSGCGREPRIVPFRGEYLLLKPEKRNLIQRNVYPVPDPRFPFLGVHFTPRMDGAVWLGPNAVLALSREGYSWSDFDAKDLWDAVKFSGFQKLAVKYIGFGTKEIMRSWVMRLQVRELQKFVPALSLSDVTRGPAGVRAQAMDGSGNLVDDFVFDTGKEGDIGKRVLHCRNAPSPGATSSLAIAKMIADKVESAFSL</sequence>
<dbReference type="NCBIfam" id="NF008726">
    <property type="entry name" value="PRK11728.1"/>
    <property type="match status" value="1"/>
</dbReference>
<dbReference type="InterPro" id="IPR006076">
    <property type="entry name" value="FAD-dep_OxRdtase"/>
</dbReference>
<evidence type="ECO:0000256" key="6">
    <source>
        <dbReference type="ARBA" id="ARBA00037941"/>
    </source>
</evidence>
<dbReference type="Proteomes" id="UP000678499">
    <property type="component" value="Unassembled WGS sequence"/>
</dbReference>
<dbReference type="EMBL" id="CAJPEX010000299">
    <property type="protein sequence ID" value="CAG0914926.1"/>
    <property type="molecule type" value="Genomic_DNA"/>
</dbReference>
<accession>A0A7R9BGA0</accession>
<feature type="domain" description="FAD dependent oxidoreductase" evidence="9">
    <location>
        <begin position="41"/>
        <end position="436"/>
    </location>
</feature>
<proteinExistence type="inferred from homology"/>
<evidence type="ECO:0000256" key="3">
    <source>
        <dbReference type="ARBA" id="ARBA00022827"/>
    </source>
</evidence>
<dbReference type="InterPro" id="IPR036188">
    <property type="entry name" value="FAD/NAD-bd_sf"/>
</dbReference>
<evidence type="ECO:0000256" key="1">
    <source>
        <dbReference type="ARBA" id="ARBA00001974"/>
    </source>
</evidence>
<dbReference type="Gene3D" id="3.30.9.10">
    <property type="entry name" value="D-Amino Acid Oxidase, subunit A, domain 2"/>
    <property type="match status" value="1"/>
</dbReference>
<evidence type="ECO:0000256" key="5">
    <source>
        <dbReference type="ARBA" id="ARBA00036066"/>
    </source>
</evidence>
<dbReference type="Gene3D" id="3.50.50.60">
    <property type="entry name" value="FAD/NAD(P)-binding domain"/>
    <property type="match status" value="1"/>
</dbReference>
<dbReference type="GO" id="GO:0047545">
    <property type="term" value="F:(S)-2-hydroxyglutarate dehydrogenase activity"/>
    <property type="evidence" value="ECO:0007669"/>
    <property type="project" value="UniProtKB-EC"/>
</dbReference>
<evidence type="ECO:0000313" key="11">
    <source>
        <dbReference type="Proteomes" id="UP000678499"/>
    </source>
</evidence>
<keyword evidence="11" id="KW-1185">Reference proteome</keyword>
<evidence type="ECO:0000256" key="8">
    <source>
        <dbReference type="ARBA" id="ARBA00041137"/>
    </source>
</evidence>
<keyword evidence="3" id="KW-0274">FAD</keyword>
<dbReference type="PANTHER" id="PTHR43104">
    <property type="entry name" value="L-2-HYDROXYGLUTARATE DEHYDROGENASE, MITOCHONDRIAL"/>
    <property type="match status" value="1"/>
</dbReference>
<dbReference type="AlphaFoldDB" id="A0A7R9BGA0"/>
<evidence type="ECO:0000256" key="2">
    <source>
        <dbReference type="ARBA" id="ARBA00022630"/>
    </source>
</evidence>
<comment type="cofactor">
    <cofactor evidence="1">
        <name>FAD</name>
        <dbReference type="ChEBI" id="CHEBI:57692"/>
    </cofactor>
</comment>
<protein>
    <recommendedName>
        <fullName evidence="8">L-2-hydroxyglutarate dehydrogenase, mitochondrial</fullName>
        <ecNumber evidence="7">1.1.99.2</ecNumber>
    </recommendedName>
</protein>
<dbReference type="OrthoDB" id="498204at2759"/>
<keyword evidence="2" id="KW-0285">Flavoprotein</keyword>
<evidence type="ECO:0000256" key="4">
    <source>
        <dbReference type="ARBA" id="ARBA00023002"/>
    </source>
</evidence>
<organism evidence="10">
    <name type="scientific">Notodromas monacha</name>
    <dbReference type="NCBI Taxonomy" id="399045"/>
    <lineage>
        <taxon>Eukaryota</taxon>
        <taxon>Metazoa</taxon>
        <taxon>Ecdysozoa</taxon>
        <taxon>Arthropoda</taxon>
        <taxon>Crustacea</taxon>
        <taxon>Oligostraca</taxon>
        <taxon>Ostracoda</taxon>
        <taxon>Podocopa</taxon>
        <taxon>Podocopida</taxon>
        <taxon>Cypridocopina</taxon>
        <taxon>Cypridoidea</taxon>
        <taxon>Cyprididae</taxon>
        <taxon>Notodromas</taxon>
    </lineage>
</organism>
<dbReference type="SUPFAM" id="SSF51905">
    <property type="entry name" value="FAD/NAD(P)-binding domain"/>
    <property type="match status" value="1"/>
</dbReference>
<evidence type="ECO:0000256" key="7">
    <source>
        <dbReference type="ARBA" id="ARBA00038878"/>
    </source>
</evidence>
<comment type="similarity">
    <text evidence="6">Belongs to the L2HGDH family.</text>
</comment>
<evidence type="ECO:0000259" key="9">
    <source>
        <dbReference type="Pfam" id="PF01266"/>
    </source>
</evidence>
<comment type="catalytic activity">
    <reaction evidence="5">
        <text>(S)-2-hydroxyglutarate + A = 2-oxoglutarate + AH2</text>
        <dbReference type="Rhea" id="RHEA:21252"/>
        <dbReference type="ChEBI" id="CHEBI:13193"/>
        <dbReference type="ChEBI" id="CHEBI:16782"/>
        <dbReference type="ChEBI" id="CHEBI:16810"/>
        <dbReference type="ChEBI" id="CHEBI:17499"/>
        <dbReference type="EC" id="1.1.99.2"/>
    </reaction>
</comment>
<name>A0A7R9BGA0_9CRUS</name>
<dbReference type="Pfam" id="PF01266">
    <property type="entry name" value="DAO"/>
    <property type="match status" value="1"/>
</dbReference>
<gene>
    <name evidence="10" type="ORF">NMOB1V02_LOCUS2595</name>
</gene>
<reference evidence="10" key="1">
    <citation type="submission" date="2020-11" db="EMBL/GenBank/DDBJ databases">
        <authorList>
            <person name="Tran Van P."/>
        </authorList>
    </citation>
    <scope>NUCLEOTIDE SEQUENCE</scope>
</reference>
<evidence type="ECO:0000313" key="10">
    <source>
        <dbReference type="EMBL" id="CAD7274774.1"/>
    </source>
</evidence>
<dbReference type="PANTHER" id="PTHR43104:SF2">
    <property type="entry name" value="L-2-HYDROXYGLUTARATE DEHYDROGENASE, MITOCHONDRIAL"/>
    <property type="match status" value="1"/>
</dbReference>
<dbReference type="EC" id="1.1.99.2" evidence="7"/>
<dbReference type="EMBL" id="OA882336">
    <property type="protein sequence ID" value="CAD7274774.1"/>
    <property type="molecule type" value="Genomic_DNA"/>
</dbReference>